<dbReference type="EMBL" id="MU267595">
    <property type="protein sequence ID" value="KAH7915927.1"/>
    <property type="molecule type" value="Genomic_DNA"/>
</dbReference>
<accession>A0ACB8ARP0</accession>
<reference evidence="1" key="1">
    <citation type="journal article" date="2021" name="New Phytol.">
        <title>Evolutionary innovations through gain and loss of genes in the ectomycorrhizal Boletales.</title>
        <authorList>
            <person name="Wu G."/>
            <person name="Miyauchi S."/>
            <person name="Morin E."/>
            <person name="Kuo A."/>
            <person name="Drula E."/>
            <person name="Varga T."/>
            <person name="Kohler A."/>
            <person name="Feng B."/>
            <person name="Cao Y."/>
            <person name="Lipzen A."/>
            <person name="Daum C."/>
            <person name="Hundley H."/>
            <person name="Pangilinan J."/>
            <person name="Johnson J."/>
            <person name="Barry K."/>
            <person name="LaButti K."/>
            <person name="Ng V."/>
            <person name="Ahrendt S."/>
            <person name="Min B."/>
            <person name="Choi I.G."/>
            <person name="Park H."/>
            <person name="Plett J.M."/>
            <person name="Magnuson J."/>
            <person name="Spatafora J.W."/>
            <person name="Nagy L.G."/>
            <person name="Henrissat B."/>
            <person name="Grigoriev I.V."/>
            <person name="Yang Z.L."/>
            <person name="Xu J."/>
            <person name="Martin F.M."/>
        </authorList>
    </citation>
    <scope>NUCLEOTIDE SEQUENCE</scope>
    <source>
        <strain evidence="1">ATCC 28755</strain>
    </source>
</reference>
<evidence type="ECO:0000313" key="2">
    <source>
        <dbReference type="Proteomes" id="UP000790377"/>
    </source>
</evidence>
<keyword evidence="2" id="KW-1185">Reference proteome</keyword>
<name>A0ACB8ARP0_9AGAM</name>
<sequence>VVNTVLQGIAILLTFWRLWYRLWIRKFGCDDAWAALASMCGLGCVVSGQVYLYESNKAPIFAFWVYLLAFPCVVWTVRMSILYSITRLIPSPTTSSRISRSFMALFLLLWGLLILQKAYKCGSNHCWYTSPSRTCQLPHIMYIYELGTDIISDFILVMLPLRMLWNIKFPGKTQRKLILSTFSASIVVSLVSVFRVVCRVMEIHSLIVTATEYEVISCLVVCNLLVAVTYLYRQFITGEDSDSSTGSGSANLTTIDLENLGDESIRSRRVSKSSSDLRDDISSNPQCRESQISLPPRISNSGSMHICETLPRCIHSRAEEDAKY</sequence>
<dbReference type="Proteomes" id="UP000790377">
    <property type="component" value="Unassembled WGS sequence"/>
</dbReference>
<proteinExistence type="predicted"/>
<protein>
    <submittedName>
        <fullName evidence="1">Uncharacterized protein</fullName>
    </submittedName>
</protein>
<gene>
    <name evidence="1" type="ORF">BJ138DRAFT_996759</name>
</gene>
<evidence type="ECO:0000313" key="1">
    <source>
        <dbReference type="EMBL" id="KAH7915927.1"/>
    </source>
</evidence>
<feature type="non-terminal residue" evidence="1">
    <location>
        <position position="1"/>
    </location>
</feature>
<comment type="caution">
    <text evidence="1">The sequence shown here is derived from an EMBL/GenBank/DDBJ whole genome shotgun (WGS) entry which is preliminary data.</text>
</comment>
<organism evidence="1 2">
    <name type="scientific">Hygrophoropsis aurantiaca</name>
    <dbReference type="NCBI Taxonomy" id="72124"/>
    <lineage>
        <taxon>Eukaryota</taxon>
        <taxon>Fungi</taxon>
        <taxon>Dikarya</taxon>
        <taxon>Basidiomycota</taxon>
        <taxon>Agaricomycotina</taxon>
        <taxon>Agaricomycetes</taxon>
        <taxon>Agaricomycetidae</taxon>
        <taxon>Boletales</taxon>
        <taxon>Coniophorineae</taxon>
        <taxon>Hygrophoropsidaceae</taxon>
        <taxon>Hygrophoropsis</taxon>
    </lineage>
</organism>